<dbReference type="Proteomes" id="UP000295293">
    <property type="component" value="Unassembled WGS sequence"/>
</dbReference>
<dbReference type="PANTHER" id="PTHR40254">
    <property type="entry name" value="BLR0577 PROTEIN"/>
    <property type="match status" value="1"/>
</dbReference>
<feature type="region of interest" description="Disordered" evidence="1">
    <location>
        <begin position="89"/>
        <end position="110"/>
    </location>
</feature>
<comment type="caution">
    <text evidence="2">The sequence shown here is derived from an EMBL/GenBank/DDBJ whole genome shotgun (WGS) entry which is preliminary data.</text>
</comment>
<protein>
    <submittedName>
        <fullName evidence="2">Uncharacterized protein</fullName>
    </submittedName>
</protein>
<accession>A0A4R6YIE3</accession>
<evidence type="ECO:0000256" key="1">
    <source>
        <dbReference type="SAM" id="MobiDB-lite"/>
    </source>
</evidence>
<dbReference type="InterPro" id="IPR052189">
    <property type="entry name" value="L-asp_N-monooxygenase_NS-form"/>
</dbReference>
<evidence type="ECO:0000313" key="3">
    <source>
        <dbReference type="Proteomes" id="UP000295293"/>
    </source>
</evidence>
<gene>
    <name evidence="2" type="ORF">DFR29_12822</name>
</gene>
<evidence type="ECO:0000313" key="2">
    <source>
        <dbReference type="EMBL" id="TDR36601.1"/>
    </source>
</evidence>
<dbReference type="EMBL" id="SNZH01000028">
    <property type="protein sequence ID" value="TDR36601.1"/>
    <property type="molecule type" value="Genomic_DNA"/>
</dbReference>
<organism evidence="2 3">
    <name type="scientific">Tahibacter aquaticus</name>
    <dbReference type="NCBI Taxonomy" id="520092"/>
    <lineage>
        <taxon>Bacteria</taxon>
        <taxon>Pseudomonadati</taxon>
        <taxon>Pseudomonadota</taxon>
        <taxon>Gammaproteobacteria</taxon>
        <taxon>Lysobacterales</taxon>
        <taxon>Rhodanobacteraceae</taxon>
        <taxon>Tahibacter</taxon>
    </lineage>
</organism>
<sequence>MAGDAPPDRLFLGWDYDATAAITADETVCIVGTGLSMVDAVLTLAANGHRGPIQVVSRHALMPLPHTRQGHVDLGLSAFERLPLAPRRRAENSPRIADSRCERSQHLATC</sequence>
<dbReference type="RefSeq" id="WP_208113758.1">
    <property type="nucleotide sequence ID" value="NZ_SNZH01000028.1"/>
</dbReference>
<reference evidence="2 3" key="1">
    <citation type="submission" date="2019-03" db="EMBL/GenBank/DDBJ databases">
        <title>Genomic Encyclopedia of Type Strains, Phase IV (KMG-IV): sequencing the most valuable type-strain genomes for metagenomic binning, comparative biology and taxonomic classification.</title>
        <authorList>
            <person name="Goeker M."/>
        </authorList>
    </citation>
    <scope>NUCLEOTIDE SEQUENCE [LARGE SCALE GENOMIC DNA]</scope>
    <source>
        <strain evidence="2 3">DSM 21667</strain>
    </source>
</reference>
<keyword evidence="3" id="KW-1185">Reference proteome</keyword>
<dbReference type="PANTHER" id="PTHR40254:SF1">
    <property type="entry name" value="BLR0577 PROTEIN"/>
    <property type="match status" value="1"/>
</dbReference>
<proteinExistence type="predicted"/>
<name>A0A4R6YIE3_9GAMM</name>
<dbReference type="AlphaFoldDB" id="A0A4R6YIE3"/>